<protein>
    <submittedName>
        <fullName evidence="5">Uncharacterized protein</fullName>
    </submittedName>
</protein>
<evidence type="ECO:0000256" key="1">
    <source>
        <dbReference type="PIRSR" id="PIRSR018249-1"/>
    </source>
</evidence>
<dbReference type="Proteomes" id="UP000240509">
    <property type="component" value="Unassembled WGS sequence"/>
</dbReference>
<evidence type="ECO:0000259" key="4">
    <source>
        <dbReference type="Pfam" id="PF21302"/>
    </source>
</evidence>
<dbReference type="InterPro" id="IPR041698">
    <property type="entry name" value="Methyltransf_25"/>
</dbReference>
<dbReference type="EMBL" id="PZJJ01000003">
    <property type="protein sequence ID" value="PTL40020.1"/>
    <property type="molecule type" value="Genomic_DNA"/>
</dbReference>
<organism evidence="5 6">
    <name type="scientific">Alkalicoccus saliphilus</name>
    <dbReference type="NCBI Taxonomy" id="200989"/>
    <lineage>
        <taxon>Bacteria</taxon>
        <taxon>Bacillati</taxon>
        <taxon>Bacillota</taxon>
        <taxon>Bacilli</taxon>
        <taxon>Bacillales</taxon>
        <taxon>Bacillaceae</taxon>
        <taxon>Alkalicoccus</taxon>
    </lineage>
</organism>
<feature type="binding site" evidence="2">
    <location>
        <position position="199"/>
    </location>
    <ligand>
        <name>S-adenosyl-L-methionine</name>
        <dbReference type="ChEBI" id="CHEBI:59789"/>
    </ligand>
</feature>
<keyword evidence="1" id="KW-0862">Zinc</keyword>
<dbReference type="Gene3D" id="3.40.50.150">
    <property type="entry name" value="Vaccinia Virus protein VP39"/>
    <property type="match status" value="1"/>
</dbReference>
<feature type="binding site" evidence="1">
    <location>
        <position position="46"/>
    </location>
    <ligand>
        <name>Zn(2+)</name>
        <dbReference type="ChEBI" id="CHEBI:29105"/>
    </ligand>
</feature>
<keyword evidence="2" id="KW-0949">S-adenosyl-L-methionine</keyword>
<feature type="binding site" evidence="2">
    <location>
        <position position="88"/>
    </location>
    <ligand>
        <name>S-adenosyl-L-methionine</name>
        <dbReference type="ChEBI" id="CHEBI:59789"/>
    </ligand>
</feature>
<dbReference type="SUPFAM" id="SSF53335">
    <property type="entry name" value="S-adenosyl-L-methionine-dependent methyltransferases"/>
    <property type="match status" value="1"/>
</dbReference>
<dbReference type="CDD" id="cd02440">
    <property type="entry name" value="AdoMet_MTases"/>
    <property type="match status" value="1"/>
</dbReference>
<dbReference type="GO" id="GO:0046872">
    <property type="term" value="F:metal ion binding"/>
    <property type="evidence" value="ECO:0007669"/>
    <property type="project" value="UniProtKB-KW"/>
</dbReference>
<evidence type="ECO:0000259" key="3">
    <source>
        <dbReference type="Pfam" id="PF13649"/>
    </source>
</evidence>
<dbReference type="PIRSF" id="PIRSF018249">
    <property type="entry name" value="MyrA_prd"/>
    <property type="match status" value="1"/>
</dbReference>
<feature type="binding site" evidence="2">
    <location>
        <begin position="113"/>
        <end position="114"/>
    </location>
    <ligand>
        <name>S-adenosyl-L-methionine</name>
        <dbReference type="ChEBI" id="CHEBI:59789"/>
    </ligand>
</feature>
<feature type="domain" description="Methyltransferase" evidence="3">
    <location>
        <begin position="106"/>
        <end position="188"/>
    </location>
</feature>
<dbReference type="InterPro" id="IPR029063">
    <property type="entry name" value="SAM-dependent_MTases_sf"/>
</dbReference>
<feature type="domain" description="23S rRNA (guanine(745)-N(1))-methyltransferase N-terminal" evidence="4">
    <location>
        <begin position="27"/>
        <end position="62"/>
    </location>
</feature>
<dbReference type="Pfam" id="PF21302">
    <property type="entry name" value="Zn_ribbon_RlmA"/>
    <property type="match status" value="1"/>
</dbReference>
<proteinExistence type="predicted"/>
<evidence type="ECO:0000313" key="6">
    <source>
        <dbReference type="Proteomes" id="UP000240509"/>
    </source>
</evidence>
<comment type="caution">
    <text evidence="5">The sequence shown here is derived from an EMBL/GenBank/DDBJ whole genome shotgun (WGS) entry which is preliminary data.</text>
</comment>
<dbReference type="InterPro" id="IPR048647">
    <property type="entry name" value="RlmA_N"/>
</dbReference>
<gene>
    <name evidence="5" type="ORF">C6Y45_03345</name>
</gene>
<dbReference type="Pfam" id="PF13649">
    <property type="entry name" value="Methyltransf_25"/>
    <property type="match status" value="1"/>
</dbReference>
<keyword evidence="6" id="KW-1185">Reference proteome</keyword>
<evidence type="ECO:0000256" key="2">
    <source>
        <dbReference type="PIRSR" id="PIRSR018249-2"/>
    </source>
</evidence>
<evidence type="ECO:0000313" key="5">
    <source>
        <dbReference type="EMBL" id="PTL40020.1"/>
    </source>
</evidence>
<keyword evidence="1" id="KW-0479">Metal-binding</keyword>
<sequence length="297" mass="33269">MKDKGDLNMQSKKEKRTALMQKLSPIFRCPKCGEELWVDEGSRLKCIRSHSFDLARQGHVHLTKKPAVSNYSSELFAARREVIEGGLYEKMHEALGELLDWEGKTILDAGSGEGSHLMALKKKKDFTGIGTDLAKSGIEMAAKGEDELLWVVADLAEAPFLDSSFDTVLNIFSPANYEEFHRITKNGGAVLKVVPGSRYLQELRKLAGESAYSNEDVVEGFYRQFPEAESIKVSFTAAVPENLRLPLLKMTPLTWKHTDDKDFQEKARSIKEITIDVLILKGRIQKQHRSQSGADPS</sequence>
<accession>A0A2T4U9F7</accession>
<feature type="binding site" evidence="1">
    <location>
        <position position="50"/>
    </location>
    <ligand>
        <name>Zn(2+)</name>
        <dbReference type="ChEBI" id="CHEBI:29105"/>
    </ligand>
</feature>
<dbReference type="AlphaFoldDB" id="A0A2T4U9F7"/>
<name>A0A2T4U9F7_9BACI</name>
<dbReference type="GO" id="GO:0008168">
    <property type="term" value="F:methyltransferase activity"/>
    <property type="evidence" value="ECO:0007669"/>
    <property type="project" value="InterPro"/>
</dbReference>
<reference evidence="5 6" key="1">
    <citation type="submission" date="2018-03" db="EMBL/GenBank/DDBJ databases">
        <title>Alkalicoccus saliphilus sp. nov., isolated from a mineral pool.</title>
        <authorList>
            <person name="Zhao B."/>
        </authorList>
    </citation>
    <scope>NUCLEOTIDE SEQUENCE [LARGE SCALE GENOMIC DNA]</scope>
    <source>
        <strain evidence="5 6">6AG</strain>
    </source>
</reference>
<dbReference type="InterPro" id="IPR016718">
    <property type="entry name" value="rRNA_m1G-MeTrfase_A_prd"/>
</dbReference>